<evidence type="ECO:0000313" key="4">
    <source>
        <dbReference type="EMBL" id="GER70749.1"/>
    </source>
</evidence>
<proteinExistence type="inferred from homology"/>
<organism evidence="4 5">
    <name type="scientific">Weizmannia acidilactici</name>
    <dbReference type="NCBI Taxonomy" id="2607726"/>
    <lineage>
        <taxon>Bacteria</taxon>
        <taxon>Bacillati</taxon>
        <taxon>Bacillota</taxon>
        <taxon>Bacilli</taxon>
        <taxon>Bacillales</taxon>
        <taxon>Bacillaceae</taxon>
        <taxon>Heyndrickxia</taxon>
    </lineage>
</organism>
<evidence type="ECO:0000256" key="2">
    <source>
        <dbReference type="RuleBase" id="RU003616"/>
    </source>
</evidence>
<dbReference type="EMBL" id="BKZQ01000026">
    <property type="protein sequence ID" value="GER70749.1"/>
    <property type="molecule type" value="Genomic_DNA"/>
</dbReference>
<dbReference type="PROSITE" id="PS01031">
    <property type="entry name" value="SHSP"/>
    <property type="match status" value="1"/>
</dbReference>
<dbReference type="AlphaFoldDB" id="A0A5J4JHI1"/>
<name>A0A5J4JHI1_9BACI</name>
<protein>
    <recommendedName>
        <fullName evidence="3">SHSP domain-containing protein</fullName>
    </recommendedName>
</protein>
<reference evidence="4 5" key="1">
    <citation type="submission" date="2019-09" db="EMBL/GenBank/DDBJ databases">
        <title>Draft genome sequence of Bacillus sp. JC-7.</title>
        <authorList>
            <person name="Tanaka N."/>
            <person name="Shiwa Y."/>
            <person name="Fujita N."/>
            <person name="Tanasupawat S."/>
        </authorList>
    </citation>
    <scope>NUCLEOTIDE SEQUENCE [LARGE SCALE GENOMIC DNA]</scope>
    <source>
        <strain evidence="4 5">JC-7</strain>
    </source>
</reference>
<evidence type="ECO:0000313" key="5">
    <source>
        <dbReference type="Proteomes" id="UP000391919"/>
    </source>
</evidence>
<dbReference type="CDD" id="cd06464">
    <property type="entry name" value="ACD_sHsps-like"/>
    <property type="match status" value="1"/>
</dbReference>
<feature type="domain" description="SHSP" evidence="3">
    <location>
        <begin position="42"/>
        <end position="151"/>
    </location>
</feature>
<dbReference type="Proteomes" id="UP000391919">
    <property type="component" value="Unassembled WGS sequence"/>
</dbReference>
<dbReference type="InterPro" id="IPR008978">
    <property type="entry name" value="HSP20-like_chaperone"/>
</dbReference>
<dbReference type="Pfam" id="PF00011">
    <property type="entry name" value="HSP20"/>
    <property type="match status" value="1"/>
</dbReference>
<comment type="similarity">
    <text evidence="1 2">Belongs to the small heat shock protein (HSP20) family.</text>
</comment>
<keyword evidence="5" id="KW-1185">Reference proteome</keyword>
<dbReference type="InterPro" id="IPR031107">
    <property type="entry name" value="Small_HSP"/>
</dbReference>
<accession>A0A5J4JHI1</accession>
<comment type="caution">
    <text evidence="4">The sequence shown here is derived from an EMBL/GenBank/DDBJ whole genome shotgun (WGS) entry which is preliminary data.</text>
</comment>
<evidence type="ECO:0000259" key="3">
    <source>
        <dbReference type="PROSITE" id="PS01031"/>
    </source>
</evidence>
<sequence length="151" mass="17726">MSNLSGPNEKNPFYELMHAMDHFFQEKPVKHFLQSIDEFFSSPFPFDAFPVRMEEEEDMYLITAKLPGYKKDQIEIDIFQQFITISVKHDETETSVDEEKQSYVKKSEVRRLSRTVSLPHPIDGEQVKAKYDNGLLTIRVPKGKKKRLLIE</sequence>
<evidence type="ECO:0000256" key="1">
    <source>
        <dbReference type="PROSITE-ProRule" id="PRU00285"/>
    </source>
</evidence>
<dbReference type="Gene3D" id="2.60.40.790">
    <property type="match status" value="1"/>
</dbReference>
<dbReference type="RefSeq" id="WP_151680726.1">
    <property type="nucleotide sequence ID" value="NZ_BKZP01000027.1"/>
</dbReference>
<gene>
    <name evidence="4" type="ORF">BpJC7_20520</name>
</gene>
<dbReference type="SUPFAM" id="SSF49764">
    <property type="entry name" value="HSP20-like chaperones"/>
    <property type="match status" value="1"/>
</dbReference>
<dbReference type="InterPro" id="IPR002068">
    <property type="entry name" value="A-crystallin/Hsp20_dom"/>
</dbReference>
<dbReference type="PANTHER" id="PTHR11527">
    <property type="entry name" value="HEAT-SHOCK PROTEIN 20 FAMILY MEMBER"/>
    <property type="match status" value="1"/>
</dbReference>